<gene>
    <name evidence="2" type="ORF">DFH05DRAFT_1459539</name>
</gene>
<sequence>MCYVLNIANEYSCGHLVVFRSTATRLLVLLALPIPWIVTTVALHVAKKGQTWTSGWLSQPCERSKVLDAIMLFVPPLVKASGKISELVQSGRCCILVTSDTSLAVHIVPLELSTSKTSAIKQDETVCFATDDDVPSSERRLV</sequence>
<organism evidence="2 3">
    <name type="scientific">Lentinula detonsa</name>
    <dbReference type="NCBI Taxonomy" id="2804962"/>
    <lineage>
        <taxon>Eukaryota</taxon>
        <taxon>Fungi</taxon>
        <taxon>Dikarya</taxon>
        <taxon>Basidiomycota</taxon>
        <taxon>Agaricomycotina</taxon>
        <taxon>Agaricomycetes</taxon>
        <taxon>Agaricomycetidae</taxon>
        <taxon>Agaricales</taxon>
        <taxon>Marasmiineae</taxon>
        <taxon>Omphalotaceae</taxon>
        <taxon>Lentinula</taxon>
    </lineage>
</organism>
<dbReference type="Proteomes" id="UP001142393">
    <property type="component" value="Unassembled WGS sequence"/>
</dbReference>
<evidence type="ECO:0000313" key="3">
    <source>
        <dbReference type="Proteomes" id="UP001142393"/>
    </source>
</evidence>
<evidence type="ECO:0000256" key="1">
    <source>
        <dbReference type="SAM" id="Phobius"/>
    </source>
</evidence>
<protein>
    <submittedName>
        <fullName evidence="2">Uncharacterized protein</fullName>
    </submittedName>
</protein>
<keyword evidence="1" id="KW-0812">Transmembrane</keyword>
<keyword evidence="1" id="KW-0472">Membrane</keyword>
<name>A0A9W8P2W0_9AGAR</name>
<dbReference type="AlphaFoldDB" id="A0A9W8P2W0"/>
<keyword evidence="1" id="KW-1133">Transmembrane helix</keyword>
<keyword evidence="3" id="KW-1185">Reference proteome</keyword>
<comment type="caution">
    <text evidence="2">The sequence shown here is derived from an EMBL/GenBank/DDBJ whole genome shotgun (WGS) entry which is preliminary data.</text>
</comment>
<evidence type="ECO:0000313" key="2">
    <source>
        <dbReference type="EMBL" id="KAJ3745838.1"/>
    </source>
</evidence>
<accession>A0A9W8P2W0</accession>
<reference evidence="2 3" key="1">
    <citation type="journal article" date="2023" name="Proc. Natl. Acad. Sci. U.S.A.">
        <title>A global phylogenomic analysis of the shiitake genus Lentinula.</title>
        <authorList>
            <person name="Sierra-Patev S."/>
            <person name="Min B."/>
            <person name="Naranjo-Ortiz M."/>
            <person name="Looney B."/>
            <person name="Konkel Z."/>
            <person name="Slot J.C."/>
            <person name="Sakamoto Y."/>
            <person name="Steenwyk J.L."/>
            <person name="Rokas A."/>
            <person name="Carro J."/>
            <person name="Camarero S."/>
            <person name="Ferreira P."/>
            <person name="Molpeceres G."/>
            <person name="Ruiz-Duenas F.J."/>
            <person name="Serrano A."/>
            <person name="Henrissat B."/>
            <person name="Drula E."/>
            <person name="Hughes K.W."/>
            <person name="Mata J.L."/>
            <person name="Ishikawa N.K."/>
            <person name="Vargas-Isla R."/>
            <person name="Ushijima S."/>
            <person name="Smith C.A."/>
            <person name="Donoghue J."/>
            <person name="Ahrendt S."/>
            <person name="Andreopoulos W."/>
            <person name="He G."/>
            <person name="LaButti K."/>
            <person name="Lipzen A."/>
            <person name="Ng V."/>
            <person name="Riley R."/>
            <person name="Sandor L."/>
            <person name="Barry K."/>
            <person name="Martinez A.T."/>
            <person name="Xiao Y."/>
            <person name="Gibbons J.G."/>
            <person name="Terashima K."/>
            <person name="Grigoriev I.V."/>
            <person name="Hibbett D."/>
        </authorList>
    </citation>
    <scope>NUCLEOTIDE SEQUENCE [LARGE SCALE GENOMIC DNA]</scope>
    <source>
        <strain evidence="2 3">TFB7810</strain>
    </source>
</reference>
<feature type="transmembrane region" description="Helical" evidence="1">
    <location>
        <begin position="26"/>
        <end position="46"/>
    </location>
</feature>
<dbReference type="EMBL" id="JANVFU010000005">
    <property type="protein sequence ID" value="KAJ3745838.1"/>
    <property type="molecule type" value="Genomic_DNA"/>
</dbReference>
<proteinExistence type="predicted"/>